<sequence length="383" mass="40269">MRASQLFWHDASRWSEDTDGLDRAGLVFYFGTRQMLADGAIYDSLRRRFPEAHVLGCSTGGQLAGTDVSDDMACALALDFDATTLRVMRADIAGSANSRATGQAIGAGLKGDGLAGVFVLSDGLHVNGSALVEGIVDAVGRGVPVSGGLAGDGADFVETLVGCDGPPMSNAIAAVGFYGDAIRIGHGSAGGWDVFGPMRRITRAAGNVLYEVDGKPALDLYKLYLGPEESQNLPGSALLFPLRIFDPRHPERSVVRTILSVDHDTGSMTFAGDMPTGWSAQLMRGNFHRLCAGAAEATQRAVLGAGPAADTQSAAIFVSCIGRRLLMGQRIDEEIEAATAELSERCLPVGFYSYGEISPDEGSGFCQLHNQTMTVTVLTEEAA</sequence>
<proteinExistence type="predicted"/>
<dbReference type="InterPro" id="IPR013702">
    <property type="entry name" value="FIST_domain_N"/>
</dbReference>
<dbReference type="EMBL" id="LAJE02000197">
    <property type="protein sequence ID" value="OEO30590.1"/>
    <property type="molecule type" value="Genomic_DNA"/>
</dbReference>
<gene>
    <name evidence="3" type="ORF">VW23_020475</name>
</gene>
<dbReference type="PANTHER" id="PTHR40252:SF2">
    <property type="entry name" value="BLR0328 PROTEIN"/>
    <property type="match status" value="1"/>
</dbReference>
<keyword evidence="4" id="KW-1185">Reference proteome</keyword>
<comment type="caution">
    <text evidence="3">The sequence shown here is derived from an EMBL/GenBank/DDBJ whole genome shotgun (WGS) entry which is preliminary data.</text>
</comment>
<dbReference type="Pfam" id="PF10442">
    <property type="entry name" value="FIST_C"/>
    <property type="match status" value="1"/>
</dbReference>
<protein>
    <recommendedName>
        <fullName evidence="5">Histidine kinase</fullName>
    </recommendedName>
</protein>
<dbReference type="InterPro" id="IPR019494">
    <property type="entry name" value="FIST_C"/>
</dbReference>
<dbReference type="RefSeq" id="WP_069910196.1">
    <property type="nucleotide sequence ID" value="NZ_LAJE02000197.1"/>
</dbReference>
<evidence type="ECO:0008006" key="5">
    <source>
        <dbReference type="Google" id="ProtNLM"/>
    </source>
</evidence>
<dbReference type="SMART" id="SM01204">
    <property type="entry name" value="FIST_C"/>
    <property type="match status" value="1"/>
</dbReference>
<dbReference type="SMART" id="SM00897">
    <property type="entry name" value="FIST"/>
    <property type="match status" value="1"/>
</dbReference>
<evidence type="ECO:0000313" key="4">
    <source>
        <dbReference type="Proteomes" id="UP000095463"/>
    </source>
</evidence>
<dbReference type="PANTHER" id="PTHR40252">
    <property type="entry name" value="BLR0328 PROTEIN"/>
    <property type="match status" value="1"/>
</dbReference>
<feature type="domain" description="FIST" evidence="1">
    <location>
        <begin position="23"/>
        <end position="216"/>
    </location>
</feature>
<organism evidence="3 4">
    <name type="scientific">Devosia insulae DS-56</name>
    <dbReference type="NCBI Taxonomy" id="1116389"/>
    <lineage>
        <taxon>Bacteria</taxon>
        <taxon>Pseudomonadati</taxon>
        <taxon>Pseudomonadota</taxon>
        <taxon>Alphaproteobacteria</taxon>
        <taxon>Hyphomicrobiales</taxon>
        <taxon>Devosiaceae</taxon>
        <taxon>Devosia</taxon>
    </lineage>
</organism>
<evidence type="ECO:0000259" key="1">
    <source>
        <dbReference type="SMART" id="SM00897"/>
    </source>
</evidence>
<feature type="domain" description="FIST C-domain" evidence="2">
    <location>
        <begin position="217"/>
        <end position="360"/>
    </location>
</feature>
<evidence type="ECO:0000313" key="3">
    <source>
        <dbReference type="EMBL" id="OEO30590.1"/>
    </source>
</evidence>
<reference evidence="3 4" key="1">
    <citation type="journal article" date="2015" name="Genome Announc.">
        <title>Genome Assemblies of Three Soil-Associated Devosia species: D. insulae, D. limi, and D. soli.</title>
        <authorList>
            <person name="Hassan Y.I."/>
            <person name="Lepp D."/>
            <person name="Zhou T."/>
        </authorList>
    </citation>
    <scope>NUCLEOTIDE SEQUENCE [LARGE SCALE GENOMIC DNA]</scope>
    <source>
        <strain evidence="3 4">DS-56</strain>
    </source>
</reference>
<dbReference type="Proteomes" id="UP000095463">
    <property type="component" value="Unassembled WGS sequence"/>
</dbReference>
<evidence type="ECO:0000259" key="2">
    <source>
        <dbReference type="SMART" id="SM01204"/>
    </source>
</evidence>
<dbReference type="OrthoDB" id="9770435at2"/>
<dbReference type="Pfam" id="PF08495">
    <property type="entry name" value="FIST"/>
    <property type="match status" value="1"/>
</dbReference>
<accession>A0A1E5XPQ9</accession>
<dbReference type="AlphaFoldDB" id="A0A1E5XPQ9"/>
<name>A0A1E5XPQ9_9HYPH</name>